<feature type="domain" description="Putative T7SS secretion signal" evidence="3">
    <location>
        <begin position="3"/>
        <end position="133"/>
    </location>
</feature>
<dbReference type="OrthoDB" id="4554968at2"/>
<evidence type="ECO:0000259" key="2">
    <source>
        <dbReference type="Pfam" id="PF14436"/>
    </source>
</evidence>
<evidence type="ECO:0000313" key="4">
    <source>
        <dbReference type="EMBL" id="TDP98106.1"/>
    </source>
</evidence>
<comment type="caution">
    <text evidence="4">The sequence shown here is derived from an EMBL/GenBank/DDBJ whole genome shotgun (WGS) entry which is preliminary data.</text>
</comment>
<organism evidence="4 5">
    <name type="scientific">Labedaea rhizosphaerae</name>
    <dbReference type="NCBI Taxonomy" id="598644"/>
    <lineage>
        <taxon>Bacteria</taxon>
        <taxon>Bacillati</taxon>
        <taxon>Actinomycetota</taxon>
        <taxon>Actinomycetes</taxon>
        <taxon>Pseudonocardiales</taxon>
        <taxon>Pseudonocardiaceae</taxon>
        <taxon>Labedaea</taxon>
    </lineage>
</organism>
<dbReference type="InterPro" id="IPR029501">
    <property type="entry name" value="EndoU_bac"/>
</dbReference>
<feature type="region of interest" description="Disordered" evidence="1">
    <location>
        <begin position="266"/>
        <end position="389"/>
    </location>
</feature>
<accession>A0A4R6SG78</accession>
<feature type="compositionally biased region" description="Acidic residues" evidence="1">
    <location>
        <begin position="290"/>
        <end position="320"/>
    </location>
</feature>
<dbReference type="RefSeq" id="WP_133851208.1">
    <property type="nucleotide sequence ID" value="NZ_SNXZ01000003.1"/>
</dbReference>
<proteinExistence type="predicted"/>
<feature type="compositionally biased region" description="Acidic residues" evidence="1">
    <location>
        <begin position="343"/>
        <end position="358"/>
    </location>
</feature>
<dbReference type="Pfam" id="PF21725">
    <property type="entry name" value="T7SS_signal"/>
    <property type="match status" value="1"/>
</dbReference>
<dbReference type="EMBL" id="SNXZ01000003">
    <property type="protein sequence ID" value="TDP98106.1"/>
    <property type="molecule type" value="Genomic_DNA"/>
</dbReference>
<name>A0A4R6SG78_LABRH</name>
<sequence>MAELGETTDPRALIPGDPQALRSWAQGWRTFGGAVDTAHQDLNGADPGPWQGEARQAYTGYLRATTPSWTGGSDAYRGAADAVSRYADTLEWAHGAVTTVVDDHERATTPEGKAAATTELQRIRAQVTGSGDDAARALAAAHPKPPAPQMSTMVAPAAGRGPGRYSGWEDVPTEHPDPNAINAEGRRVHILWGDEWGGGHHHDSGKPGKTVFPESWDDDKIIDNVNDVAKNPDQPPRQQRNGNWIAEGTRDGVRVEVIIDENGNVVTAYPVDGPGVAVNDENGDPQPINPEDDSDDPDGDKEEIDPEKEREEADEEDEDAAWERHKAEEQRRRAEEAEHIGDDDMASEEAGAAEESEAGADAAELAADRHRRRADQAEDADTYLIEMPW</sequence>
<keyword evidence="5" id="KW-1185">Reference proteome</keyword>
<evidence type="ECO:0000256" key="1">
    <source>
        <dbReference type="SAM" id="MobiDB-lite"/>
    </source>
</evidence>
<evidence type="ECO:0000259" key="3">
    <source>
        <dbReference type="Pfam" id="PF21725"/>
    </source>
</evidence>
<dbReference type="Proteomes" id="UP000295444">
    <property type="component" value="Unassembled WGS sequence"/>
</dbReference>
<feature type="domain" description="Bacterial EndoU nuclease" evidence="2">
    <location>
        <begin position="203"/>
        <end position="271"/>
    </location>
</feature>
<dbReference type="Pfam" id="PF14436">
    <property type="entry name" value="EndoU_bacteria"/>
    <property type="match status" value="1"/>
</dbReference>
<dbReference type="AlphaFoldDB" id="A0A4R6SG78"/>
<protein>
    <submittedName>
        <fullName evidence="4">EndoU nuclease-like protein</fullName>
    </submittedName>
</protein>
<dbReference type="InterPro" id="IPR049082">
    <property type="entry name" value="T7SS_signal"/>
</dbReference>
<reference evidence="4 5" key="1">
    <citation type="submission" date="2019-03" db="EMBL/GenBank/DDBJ databases">
        <title>Genomic Encyclopedia of Type Strains, Phase IV (KMG-IV): sequencing the most valuable type-strain genomes for metagenomic binning, comparative biology and taxonomic classification.</title>
        <authorList>
            <person name="Goeker M."/>
        </authorList>
    </citation>
    <scope>NUCLEOTIDE SEQUENCE [LARGE SCALE GENOMIC DNA]</scope>
    <source>
        <strain evidence="4 5">DSM 45361</strain>
    </source>
</reference>
<feature type="region of interest" description="Disordered" evidence="1">
    <location>
        <begin position="226"/>
        <end position="247"/>
    </location>
</feature>
<evidence type="ECO:0000313" key="5">
    <source>
        <dbReference type="Proteomes" id="UP000295444"/>
    </source>
</evidence>
<gene>
    <name evidence="4" type="ORF">EV186_1031086</name>
</gene>
<feature type="compositionally biased region" description="Basic and acidic residues" evidence="1">
    <location>
        <begin position="321"/>
        <end position="342"/>
    </location>
</feature>
<dbReference type="GO" id="GO:0004519">
    <property type="term" value="F:endonuclease activity"/>
    <property type="evidence" value="ECO:0007669"/>
    <property type="project" value="InterPro"/>
</dbReference>